<dbReference type="AlphaFoldDB" id="A0A656DBI2"/>
<accession>A0A656DBI2</accession>
<keyword evidence="1" id="KW-0812">Transmembrane</keyword>
<evidence type="ECO:0000313" key="2">
    <source>
        <dbReference type="EMBL" id="CUT05902.1"/>
    </source>
</evidence>
<gene>
    <name evidence="2" type="ORF">JGI24_01788</name>
</gene>
<keyword evidence="1" id="KW-0472">Membrane</keyword>
<sequence>MKQIHQEFESGFIWWSLGIAILGGFMIGAHIAMQIGFNMGLPRALDIWIQTHGHLQLIGWTGLFIIGVSLHFLPRMASVPIERRGTLKFILYFTVTGLLIRTNFEFWSPYFDDEKIKVIFKHLANIGNIIKFAGLIFYVSVLTKTFLKAPDFKKRGFEIVKPFFILFILGWIIYSLVQVSSIFLDRYEWIMWNKWSVNLFVSFVLFPISFAFSILNFPLYIHLKPPSKSLKYIGYLYLVIVLFHEFISMPTQMITLPIDFNFTALLVDLTVVLLLLSSGIIQRIFLPNEALSKSPFWRRDGFENEVNQEKKPRKGYSDYGEFGRFEFLIYSAYIWLMIGLFLDALARVLLLFDLPVHYGDDPTRHSFLAGFITLLILGMAQRMLPGFMHKSKIANTKIVFITSILGNIAVFSRVIPMLVPFYLFSSAQILTQIMLYLFGISGFVAIASLIFLFINLRKTSKMR</sequence>
<organism evidence="2 3">
    <name type="scientific">Kryptobacter tengchongensis</name>
    <dbReference type="NCBI Taxonomy" id="1643429"/>
    <lineage>
        <taxon>Bacteria</taxon>
        <taxon>Pseudomonadati</taxon>
        <taxon>Candidatus Kryptoniota</taxon>
        <taxon>Candidatus Kryptobacter</taxon>
    </lineage>
</organism>
<feature type="transmembrane region" description="Helical" evidence="1">
    <location>
        <begin position="399"/>
        <end position="423"/>
    </location>
</feature>
<evidence type="ECO:0000256" key="1">
    <source>
        <dbReference type="SAM" id="Phobius"/>
    </source>
</evidence>
<feature type="transmembrane region" description="Helical" evidence="1">
    <location>
        <begin position="159"/>
        <end position="177"/>
    </location>
</feature>
<keyword evidence="3" id="KW-1185">Reference proteome</keyword>
<feature type="transmembrane region" description="Helical" evidence="1">
    <location>
        <begin position="327"/>
        <end position="346"/>
    </location>
</feature>
<feature type="transmembrane region" description="Helical" evidence="1">
    <location>
        <begin position="429"/>
        <end position="454"/>
    </location>
</feature>
<dbReference type="EMBL" id="CZVU01000146">
    <property type="protein sequence ID" value="CUT05902.1"/>
    <property type="molecule type" value="Genomic_DNA"/>
</dbReference>
<protein>
    <submittedName>
        <fullName evidence="2">Uncharacterized protein</fullName>
    </submittedName>
</protein>
<keyword evidence="1" id="KW-1133">Transmembrane helix</keyword>
<proteinExistence type="predicted"/>
<feature type="transmembrane region" description="Helical" evidence="1">
    <location>
        <begin position="53"/>
        <end position="73"/>
    </location>
</feature>
<feature type="transmembrane region" description="Helical" evidence="1">
    <location>
        <begin position="124"/>
        <end position="147"/>
    </location>
</feature>
<reference evidence="2 3" key="1">
    <citation type="submission" date="2015-11" db="EMBL/GenBank/DDBJ databases">
        <authorList>
            <person name="Varghese N."/>
        </authorList>
    </citation>
    <scope>NUCLEOTIDE SEQUENCE [LARGE SCALE GENOMIC DNA]</scope>
    <source>
        <strain evidence="2 3">JGI-24</strain>
    </source>
</reference>
<name>A0A656DBI2_KRYT1</name>
<feature type="transmembrane region" description="Helical" evidence="1">
    <location>
        <begin position="366"/>
        <end position="387"/>
    </location>
</feature>
<dbReference type="Proteomes" id="UP000243065">
    <property type="component" value="Unassembled WGS sequence"/>
</dbReference>
<feature type="transmembrane region" description="Helical" evidence="1">
    <location>
        <begin position="197"/>
        <end position="220"/>
    </location>
</feature>
<dbReference type="RefSeq" id="WP_072151011.1">
    <property type="nucleotide sequence ID" value="NZ_CZVU01000146.1"/>
</dbReference>
<feature type="transmembrane region" description="Helical" evidence="1">
    <location>
        <begin position="232"/>
        <end position="250"/>
    </location>
</feature>
<evidence type="ECO:0000313" key="3">
    <source>
        <dbReference type="Proteomes" id="UP000243065"/>
    </source>
</evidence>
<feature type="transmembrane region" description="Helical" evidence="1">
    <location>
        <begin position="262"/>
        <end position="286"/>
    </location>
</feature>
<feature type="transmembrane region" description="Helical" evidence="1">
    <location>
        <begin position="85"/>
        <end position="104"/>
    </location>
</feature>
<feature type="transmembrane region" description="Helical" evidence="1">
    <location>
        <begin position="12"/>
        <end position="33"/>
    </location>
</feature>
<dbReference type="OrthoDB" id="108119at2"/>